<protein>
    <submittedName>
        <fullName evidence="2">Uncharacterized protein</fullName>
    </submittedName>
</protein>
<dbReference type="Proteomes" id="UP001596337">
    <property type="component" value="Unassembled WGS sequence"/>
</dbReference>
<sequence>MSTQNTRPVSQRRPFTIKQIEQALDTVYDGIARELDTTEPAERDAATYRRIADLHRLESACWNNYLTIAKTRLTWLAASAAADRANQLATNYRASAAALDGTSHPAARRPLTTRRAA</sequence>
<feature type="compositionally biased region" description="Low complexity" evidence="1">
    <location>
        <begin position="108"/>
        <end position="117"/>
    </location>
</feature>
<name>A0ABW2C4A9_9PSEU</name>
<dbReference type="RefSeq" id="WP_345394362.1">
    <property type="nucleotide sequence ID" value="NZ_BAABLA010000021.1"/>
</dbReference>
<gene>
    <name evidence="2" type="ORF">ACFQGD_23615</name>
</gene>
<organism evidence="2 3">
    <name type="scientific">Haloechinothrix salitolerans</name>
    <dbReference type="NCBI Taxonomy" id="926830"/>
    <lineage>
        <taxon>Bacteria</taxon>
        <taxon>Bacillati</taxon>
        <taxon>Actinomycetota</taxon>
        <taxon>Actinomycetes</taxon>
        <taxon>Pseudonocardiales</taxon>
        <taxon>Pseudonocardiaceae</taxon>
        <taxon>Haloechinothrix</taxon>
    </lineage>
</organism>
<reference evidence="3" key="1">
    <citation type="journal article" date="2019" name="Int. J. Syst. Evol. Microbiol.">
        <title>The Global Catalogue of Microorganisms (GCM) 10K type strain sequencing project: providing services to taxonomists for standard genome sequencing and annotation.</title>
        <authorList>
            <consortium name="The Broad Institute Genomics Platform"/>
            <consortium name="The Broad Institute Genome Sequencing Center for Infectious Disease"/>
            <person name="Wu L."/>
            <person name="Ma J."/>
        </authorList>
    </citation>
    <scope>NUCLEOTIDE SEQUENCE [LARGE SCALE GENOMIC DNA]</scope>
    <source>
        <strain evidence="3">KCTC 32255</strain>
    </source>
</reference>
<feature type="region of interest" description="Disordered" evidence="1">
    <location>
        <begin position="95"/>
        <end position="117"/>
    </location>
</feature>
<proteinExistence type="predicted"/>
<comment type="caution">
    <text evidence="2">The sequence shown here is derived from an EMBL/GenBank/DDBJ whole genome shotgun (WGS) entry which is preliminary data.</text>
</comment>
<accession>A0ABW2C4A9</accession>
<evidence type="ECO:0000313" key="2">
    <source>
        <dbReference type="EMBL" id="MFC6870132.1"/>
    </source>
</evidence>
<evidence type="ECO:0000313" key="3">
    <source>
        <dbReference type="Proteomes" id="UP001596337"/>
    </source>
</evidence>
<keyword evidence="3" id="KW-1185">Reference proteome</keyword>
<evidence type="ECO:0000256" key="1">
    <source>
        <dbReference type="SAM" id="MobiDB-lite"/>
    </source>
</evidence>
<dbReference type="EMBL" id="JBHSXX010000001">
    <property type="protein sequence ID" value="MFC6870132.1"/>
    <property type="molecule type" value="Genomic_DNA"/>
</dbReference>